<dbReference type="Pfam" id="PF24181">
    <property type="entry name" value="TPR_TTI1_C"/>
    <property type="match status" value="1"/>
</dbReference>
<dbReference type="EMBL" id="MCFC01000088">
    <property type="protein sequence ID" value="ORY22773.1"/>
    <property type="molecule type" value="Genomic_DNA"/>
</dbReference>
<dbReference type="InterPro" id="IPR011989">
    <property type="entry name" value="ARM-like"/>
</dbReference>
<feature type="region of interest" description="Disordered" evidence="1">
    <location>
        <begin position="1"/>
        <end position="22"/>
    </location>
</feature>
<evidence type="ECO:0000259" key="3">
    <source>
        <dbReference type="Pfam" id="PF24181"/>
    </source>
</evidence>
<name>A0A1Y2AJM6_9TREE</name>
<feature type="compositionally biased region" description="Acidic residues" evidence="1">
    <location>
        <begin position="925"/>
        <end position="935"/>
    </location>
</feature>
<sequence length="1163" mass="128275">MSPVRMSPPVGSLSGARSPFMPPEDQRIKLEAFRKIKPTCVTLLSLAAQAPSLTSPHVSLLDTLHRLLVTLPHSAFTPSMINYILFPITQILRNSPPSLLPDSFLEAAFRVLALVTRRWRDCPGGMDPSAWEQLWRFTAACIGPVGKGKGREVGQEARIQAIDLLAALLEPTPGHPTTVMLDKLATERSPLMPTLFQTITAVLETVSSVPSHLQLQLASLRLLLNLVGYLQGKHNVLASVLPGMISTLAKMIHATGKNMKGDVAAEACELVATIVTLTLNDTDLRRLGVLREVVTDLSQLADEWESTHDGQLPPNEPPPPSPSPSNTSTSSRLDPFPPLTSSYLAFTSTQLLSAIPPIIQSLVTHPSPVARQAVISLAYGIVTECREALDDLIPTCLAALLLLSRDDFDVVRLDARQKSRQLLAKSELELVVTLNGLLSDAINALPRLITSHQEARVDETARLVTAIAELTVELPDSERNAIADLLGPTGQVERWGWALLGCLEFGRPAGWSAATNTAARAAEMGWEERRLPTSSSAMLIDSDNRPSPENVFPHLPLKYVESEATLRTIAEMLQVLGSAGSETALHSVEHFMLFAKANRRREPARCASAVWLSRQLLDGVATAQIAGVEGKVGKATRKMAREVTKIVVAMDEDEDDDMDDSPREQETSDALLPVEHAKGVNALTTILDRNPLPNSHAAAETRRLHAQAQKSLLTAQSLATLCTTSKILSSSFRPLLLTSLYTILSHLTSPHHLISEFAEITLSQVSYNAGYASPRNLILDNVDYVINVVSQRLTYNRLSSSAPLVLIAMIRLVGDEIVPLVHDVVDEIFDALDDYHGYEALASSLLAVLSTLIEVMAHEVESAELSEERLQRLREMDRVDKPPDPEKDFGRFVDWFQGREQRRKEEMQTILDRAPQGPFKKEEAPDQDPPPEEPEPQPTRSQEVCRAILERSTNFLTHRSPFLRARILSLIAHATPVLASGNREGDLLPIIDKAWGVILNRLDDEHAYVVTEAAQVIASLCEHVGDYMSRRVLDHVWPRFKRLLEKQKLTDAKSALARRGALGTDSAHTTSHRLYVAILRTARFMAQEVPVNDGVVWEMMLLLRPFVDKRTHEELQRRAMTVYECLGRRDGDALWVVLRGTLGKLGAPEEAIWGWLGMDGLHV</sequence>
<feature type="domain" description="TTI1 C-terminal TPR" evidence="3">
    <location>
        <begin position="848"/>
        <end position="1135"/>
    </location>
</feature>
<dbReference type="PIRSF" id="PIRSF005250">
    <property type="entry name" value="UCP005250"/>
    <property type="match status" value="1"/>
</dbReference>
<comment type="caution">
    <text evidence="4">The sequence shown here is derived from an EMBL/GenBank/DDBJ whole genome shotgun (WGS) entry which is preliminary data.</text>
</comment>
<dbReference type="InterPro" id="IPR057566">
    <property type="entry name" value="TPR_TTI1_N"/>
</dbReference>
<dbReference type="InterPro" id="IPR016441">
    <property type="entry name" value="Tti1"/>
</dbReference>
<dbReference type="Pfam" id="PF21547">
    <property type="entry name" value="TTI1"/>
    <property type="match status" value="1"/>
</dbReference>
<dbReference type="Proteomes" id="UP000193986">
    <property type="component" value="Unassembled WGS sequence"/>
</dbReference>
<protein>
    <submittedName>
        <fullName evidence="4">Armadillo-type protein</fullName>
    </submittedName>
</protein>
<dbReference type="InterPro" id="IPR016024">
    <property type="entry name" value="ARM-type_fold"/>
</dbReference>
<evidence type="ECO:0000313" key="5">
    <source>
        <dbReference type="Proteomes" id="UP000193986"/>
    </source>
</evidence>
<dbReference type="Pfam" id="PF24173">
    <property type="entry name" value="TPR_TTI1_N"/>
    <property type="match status" value="1"/>
</dbReference>
<keyword evidence="5" id="KW-1185">Reference proteome</keyword>
<dbReference type="GO" id="GO:0005737">
    <property type="term" value="C:cytoplasm"/>
    <property type="evidence" value="ECO:0007669"/>
    <property type="project" value="TreeGrafter"/>
</dbReference>
<evidence type="ECO:0000256" key="1">
    <source>
        <dbReference type="SAM" id="MobiDB-lite"/>
    </source>
</evidence>
<evidence type="ECO:0000259" key="2">
    <source>
        <dbReference type="Pfam" id="PF24173"/>
    </source>
</evidence>
<feature type="compositionally biased region" description="Pro residues" evidence="1">
    <location>
        <begin position="314"/>
        <end position="323"/>
    </location>
</feature>
<accession>A0A1Y2AJM6</accession>
<dbReference type="InterPro" id="IPR057567">
    <property type="entry name" value="TPR_TTI1_C"/>
</dbReference>
<gene>
    <name evidence="4" type="ORF">BCR39DRAFT_550924</name>
</gene>
<dbReference type="Gene3D" id="1.25.10.10">
    <property type="entry name" value="Leucine-rich Repeat Variant"/>
    <property type="match status" value="2"/>
</dbReference>
<dbReference type="STRING" id="71784.A0A1Y2AJM6"/>
<dbReference type="SUPFAM" id="SSF48371">
    <property type="entry name" value="ARM repeat"/>
    <property type="match status" value="1"/>
</dbReference>
<proteinExistence type="predicted"/>
<feature type="non-terminal residue" evidence="4">
    <location>
        <position position="1163"/>
    </location>
</feature>
<evidence type="ECO:0000313" key="4">
    <source>
        <dbReference type="EMBL" id="ORY22773.1"/>
    </source>
</evidence>
<dbReference type="InterPro" id="IPR049362">
    <property type="entry name" value="TTI1_rpt"/>
</dbReference>
<dbReference type="PANTHER" id="PTHR18460:SF3">
    <property type="entry name" value="TELO2-INTERACTING PROTEIN 1 HOMOLOG"/>
    <property type="match status" value="1"/>
</dbReference>
<dbReference type="OrthoDB" id="49511at2759"/>
<dbReference type="PANTHER" id="PTHR18460">
    <property type="entry name" value="TEL2 INTERACTING PROTEIN 1 TTI1 FAMILY MEMBER"/>
    <property type="match status" value="1"/>
</dbReference>
<dbReference type="InterPro" id="IPR052587">
    <property type="entry name" value="TELO2-interacting_protein_1"/>
</dbReference>
<dbReference type="AlphaFoldDB" id="A0A1Y2AJM6"/>
<feature type="region of interest" description="Disordered" evidence="1">
    <location>
        <begin position="904"/>
        <end position="942"/>
    </location>
</feature>
<dbReference type="InParanoid" id="A0A1Y2AJM6"/>
<organism evidence="4 5">
    <name type="scientific">Naematelia encephala</name>
    <dbReference type="NCBI Taxonomy" id="71784"/>
    <lineage>
        <taxon>Eukaryota</taxon>
        <taxon>Fungi</taxon>
        <taxon>Dikarya</taxon>
        <taxon>Basidiomycota</taxon>
        <taxon>Agaricomycotina</taxon>
        <taxon>Tremellomycetes</taxon>
        <taxon>Tremellales</taxon>
        <taxon>Naemateliaceae</taxon>
        <taxon>Naematelia</taxon>
    </lineage>
</organism>
<reference evidence="4 5" key="1">
    <citation type="submission" date="2016-07" db="EMBL/GenBank/DDBJ databases">
        <title>Pervasive Adenine N6-methylation of Active Genes in Fungi.</title>
        <authorList>
            <consortium name="DOE Joint Genome Institute"/>
            <person name="Mondo S.J."/>
            <person name="Dannebaum R.O."/>
            <person name="Kuo R.C."/>
            <person name="Labutti K."/>
            <person name="Haridas S."/>
            <person name="Kuo A."/>
            <person name="Salamov A."/>
            <person name="Ahrendt S.R."/>
            <person name="Lipzen A."/>
            <person name="Sullivan W."/>
            <person name="Andreopoulos W.B."/>
            <person name="Clum A."/>
            <person name="Lindquist E."/>
            <person name="Daum C."/>
            <person name="Ramamoorthy G.K."/>
            <person name="Gryganskyi A."/>
            <person name="Culley D."/>
            <person name="Magnuson J.K."/>
            <person name="James T.Y."/>
            <person name="O'Malley M.A."/>
            <person name="Stajich J.E."/>
            <person name="Spatafora J.W."/>
            <person name="Visel A."/>
            <person name="Grigoriev I.V."/>
        </authorList>
    </citation>
    <scope>NUCLEOTIDE SEQUENCE [LARGE SCALE GENOMIC DNA]</scope>
    <source>
        <strain evidence="4 5">68-887.2</strain>
    </source>
</reference>
<feature type="domain" description="TTI1 N-terminal TPR" evidence="2">
    <location>
        <begin position="33"/>
        <end position="407"/>
    </location>
</feature>
<feature type="region of interest" description="Disordered" evidence="1">
    <location>
        <begin position="305"/>
        <end position="333"/>
    </location>
</feature>